<sequence>MELVATLPIWKYSNRKISIDDVKKLEVGYIQRKFNGPFEKVHRFLPFSINDKINVFGEMEKYTIEITEQSFKSNLFNLKWNVLITKDGFQEEFLIEDKTKVSTNPRLDYHKQAASYIFKKDAFNRTCSIFMKESNILCAEVTIEKLVPMNVRIKVKTDDLTSIEILGIFYIMNIVY</sequence>
<reference evidence="2 3" key="1">
    <citation type="submission" date="2023-06" db="EMBL/GenBank/DDBJ databases">
        <title>Sporosarcina sp. nov., isolated from Korean traditional fermented seafood 'Jeotgal'.</title>
        <authorList>
            <person name="Yang A.-I."/>
            <person name="Shin N.-R."/>
        </authorList>
    </citation>
    <scope>NUCLEOTIDE SEQUENCE [LARGE SCALE GENOMIC DNA]</scope>
    <source>
        <strain evidence="2 3">KCTC3840</strain>
    </source>
</reference>
<proteinExistence type="predicted"/>
<dbReference type="Proteomes" id="UP001280629">
    <property type="component" value="Unassembled WGS sequence"/>
</dbReference>
<evidence type="ECO:0000313" key="3">
    <source>
        <dbReference type="Proteomes" id="UP001280629"/>
    </source>
</evidence>
<dbReference type="RefSeq" id="WP_317935241.1">
    <property type="nucleotide sequence ID" value="NZ_JAUBDH010000003.1"/>
</dbReference>
<dbReference type="Pfam" id="PF23728">
    <property type="entry name" value="Tubby_C_like"/>
    <property type="match status" value="1"/>
</dbReference>
<feature type="domain" description="Tubby C-terminal" evidence="1">
    <location>
        <begin position="6"/>
        <end position="175"/>
    </location>
</feature>
<gene>
    <name evidence="2" type="ORF">QT716_06455</name>
</gene>
<name>A0ABU4FYB1_9BACL</name>
<protein>
    <recommendedName>
        <fullName evidence="1">Tubby C-terminal domain-containing protein</fullName>
    </recommendedName>
</protein>
<evidence type="ECO:0000313" key="2">
    <source>
        <dbReference type="EMBL" id="MDW0109696.1"/>
    </source>
</evidence>
<dbReference type="InterPro" id="IPR056944">
    <property type="entry name" value="Tubby_C-like"/>
</dbReference>
<dbReference type="EMBL" id="JAUBDH010000003">
    <property type="protein sequence ID" value="MDW0109696.1"/>
    <property type="molecule type" value="Genomic_DNA"/>
</dbReference>
<comment type="caution">
    <text evidence="2">The sequence shown here is derived from an EMBL/GenBank/DDBJ whole genome shotgun (WGS) entry which is preliminary data.</text>
</comment>
<evidence type="ECO:0000259" key="1">
    <source>
        <dbReference type="Pfam" id="PF23728"/>
    </source>
</evidence>
<accession>A0ABU4FYB1</accession>
<keyword evidence="3" id="KW-1185">Reference proteome</keyword>
<organism evidence="2 3">
    <name type="scientific">Sporosarcina aquimarina</name>
    <dbReference type="NCBI Taxonomy" id="114975"/>
    <lineage>
        <taxon>Bacteria</taxon>
        <taxon>Bacillati</taxon>
        <taxon>Bacillota</taxon>
        <taxon>Bacilli</taxon>
        <taxon>Bacillales</taxon>
        <taxon>Caryophanaceae</taxon>
        <taxon>Sporosarcina</taxon>
    </lineage>
</organism>